<proteinExistence type="inferred from homology"/>
<evidence type="ECO:0000313" key="12">
    <source>
        <dbReference type="Proteomes" id="UP001432075"/>
    </source>
</evidence>
<gene>
    <name evidence="11" type="ORF">OHU17_27850</name>
</gene>
<feature type="domain" description="Acyl-CoA dehydrogenase/oxidase N-terminal" evidence="10">
    <location>
        <begin position="10"/>
        <end position="140"/>
    </location>
</feature>
<reference evidence="11" key="1">
    <citation type="submission" date="2022-10" db="EMBL/GenBank/DDBJ databases">
        <title>The complete genomes of actinobacterial strains from the NBC collection.</title>
        <authorList>
            <person name="Joergensen T.S."/>
            <person name="Alvarez Arevalo M."/>
            <person name="Sterndorff E.B."/>
            <person name="Faurdal D."/>
            <person name="Vuksanovic O."/>
            <person name="Mourched A.-S."/>
            <person name="Charusanti P."/>
            <person name="Shaw S."/>
            <person name="Blin K."/>
            <person name="Weber T."/>
        </authorList>
    </citation>
    <scope>NUCLEOTIDE SEQUENCE</scope>
    <source>
        <strain evidence="11">NBC_00283</strain>
    </source>
</reference>
<evidence type="ECO:0000256" key="4">
    <source>
        <dbReference type="ARBA" id="ARBA00022630"/>
    </source>
</evidence>
<comment type="cofactor">
    <cofactor evidence="1 7">
        <name>FAD</name>
        <dbReference type="ChEBI" id="CHEBI:57692"/>
    </cofactor>
</comment>
<dbReference type="InterPro" id="IPR046373">
    <property type="entry name" value="Acyl-CoA_Oxase/DH_mid-dom_sf"/>
</dbReference>
<feature type="domain" description="Acyl-CoA dehydrogenase/oxidase C-terminal" evidence="8">
    <location>
        <begin position="261"/>
        <end position="410"/>
    </location>
</feature>
<evidence type="ECO:0000259" key="9">
    <source>
        <dbReference type="Pfam" id="PF02770"/>
    </source>
</evidence>
<dbReference type="SUPFAM" id="SSF56645">
    <property type="entry name" value="Acyl-CoA dehydrogenase NM domain-like"/>
    <property type="match status" value="1"/>
</dbReference>
<dbReference type="EMBL" id="CP108057">
    <property type="protein sequence ID" value="WUO49332.1"/>
    <property type="molecule type" value="Genomic_DNA"/>
</dbReference>
<dbReference type="InterPro" id="IPR050741">
    <property type="entry name" value="Acyl-CoA_dehydrogenase"/>
</dbReference>
<evidence type="ECO:0000256" key="1">
    <source>
        <dbReference type="ARBA" id="ARBA00001974"/>
    </source>
</evidence>
<keyword evidence="5 7" id="KW-0274">FAD</keyword>
<dbReference type="InterPro" id="IPR009075">
    <property type="entry name" value="AcylCo_DH/oxidase_C"/>
</dbReference>
<keyword evidence="4 7" id="KW-0285">Flavoprotein</keyword>
<dbReference type="PANTHER" id="PTHR48083">
    <property type="entry name" value="MEDIUM-CHAIN SPECIFIC ACYL-COA DEHYDROGENASE, MITOCHONDRIAL-RELATED"/>
    <property type="match status" value="1"/>
</dbReference>
<sequence>MDFAFDARTEELRERLLAFMDEYVYPAEPVAAEQRARLASPWDTPAVFGELKAEARRQGLWNLFFVDEHGSPGAGQGSGPGAGLTNLQYAPLAEITGRSPHLAPMATNCAAPDTGNMELLAQFGSEEQKKQWLEPLLAGEIRSAFAMTEPEVASSDATNIETRVERSADGDAYVVTGRKWFISGAMNPDCKVFIVMGKTDPEGADPRRQQSMILVPRDTPGVEVRRAMTVYGFEDHEHGGHAEVVFDGARVPAANLIGEEGAGFAIAQARLGPGRIHHCMRLIGMAERAIELMCRRAIGRTAFGKELAAQGVVQNWIADARVTVEQLRLLVLKTAWLMDTVGNRGAHTEIQAIKIATPRAVVGVLDQAVQLHGAGGVSQDFPLAELWAAARTLRLADGPDEVHQRSLAHRELKKYAGLR</sequence>
<dbReference type="InterPro" id="IPR009100">
    <property type="entry name" value="AcylCoA_DH/oxidase_NM_dom_sf"/>
</dbReference>
<dbReference type="Gene3D" id="1.20.140.10">
    <property type="entry name" value="Butyryl-CoA Dehydrogenase, subunit A, domain 3"/>
    <property type="match status" value="1"/>
</dbReference>
<dbReference type="InterPro" id="IPR036250">
    <property type="entry name" value="AcylCo_DH-like_C"/>
</dbReference>
<evidence type="ECO:0000256" key="5">
    <source>
        <dbReference type="ARBA" id="ARBA00022827"/>
    </source>
</evidence>
<keyword evidence="6 7" id="KW-0560">Oxidoreductase</keyword>
<accession>A0ABZ1RR50</accession>
<dbReference type="RefSeq" id="WP_328776757.1">
    <property type="nucleotide sequence ID" value="NZ_CP108057.1"/>
</dbReference>
<dbReference type="Pfam" id="PF02771">
    <property type="entry name" value="Acyl-CoA_dh_N"/>
    <property type="match status" value="1"/>
</dbReference>
<protein>
    <submittedName>
        <fullName evidence="11">Acyl-CoA dehydrogenase family protein</fullName>
    </submittedName>
</protein>
<dbReference type="Pfam" id="PF00441">
    <property type="entry name" value="Acyl-CoA_dh_1"/>
    <property type="match status" value="1"/>
</dbReference>
<feature type="domain" description="Acyl-CoA oxidase/dehydrogenase middle" evidence="9">
    <location>
        <begin position="144"/>
        <end position="247"/>
    </location>
</feature>
<evidence type="ECO:0000256" key="3">
    <source>
        <dbReference type="ARBA" id="ARBA00011738"/>
    </source>
</evidence>
<dbReference type="PANTHER" id="PTHR48083:SF13">
    <property type="entry name" value="ACYL-COA DEHYDROGENASE FAMILY MEMBER 11"/>
    <property type="match status" value="1"/>
</dbReference>
<name>A0ABZ1RR50_9ACTN</name>
<dbReference type="SUPFAM" id="SSF47203">
    <property type="entry name" value="Acyl-CoA dehydrogenase C-terminal domain-like"/>
    <property type="match status" value="1"/>
</dbReference>
<evidence type="ECO:0000259" key="8">
    <source>
        <dbReference type="Pfam" id="PF00441"/>
    </source>
</evidence>
<keyword evidence="12" id="KW-1185">Reference proteome</keyword>
<evidence type="ECO:0000259" key="10">
    <source>
        <dbReference type="Pfam" id="PF02771"/>
    </source>
</evidence>
<dbReference type="InterPro" id="IPR006091">
    <property type="entry name" value="Acyl-CoA_Oxase/DH_mid-dom"/>
</dbReference>
<dbReference type="Pfam" id="PF02770">
    <property type="entry name" value="Acyl-CoA_dh_M"/>
    <property type="match status" value="1"/>
</dbReference>
<dbReference type="InterPro" id="IPR013786">
    <property type="entry name" value="AcylCoA_DH/ox_N"/>
</dbReference>
<comment type="subunit">
    <text evidence="3">Homodimer.</text>
</comment>
<comment type="similarity">
    <text evidence="2 7">Belongs to the acyl-CoA dehydrogenase family.</text>
</comment>
<evidence type="ECO:0000256" key="6">
    <source>
        <dbReference type="ARBA" id="ARBA00023002"/>
    </source>
</evidence>
<evidence type="ECO:0000256" key="7">
    <source>
        <dbReference type="RuleBase" id="RU362125"/>
    </source>
</evidence>
<evidence type="ECO:0000313" key="11">
    <source>
        <dbReference type="EMBL" id="WUO49332.1"/>
    </source>
</evidence>
<evidence type="ECO:0000256" key="2">
    <source>
        <dbReference type="ARBA" id="ARBA00009347"/>
    </source>
</evidence>
<dbReference type="Gene3D" id="1.10.540.10">
    <property type="entry name" value="Acyl-CoA dehydrogenase/oxidase, N-terminal domain"/>
    <property type="match status" value="1"/>
</dbReference>
<organism evidence="11 12">
    <name type="scientific">Streptomyces goshikiensis</name>
    <dbReference type="NCBI Taxonomy" id="1942"/>
    <lineage>
        <taxon>Bacteria</taxon>
        <taxon>Bacillati</taxon>
        <taxon>Actinomycetota</taxon>
        <taxon>Actinomycetes</taxon>
        <taxon>Kitasatosporales</taxon>
        <taxon>Streptomycetaceae</taxon>
        <taxon>Streptomyces</taxon>
    </lineage>
</organism>
<dbReference type="Gene3D" id="2.40.110.10">
    <property type="entry name" value="Butyryl-CoA Dehydrogenase, subunit A, domain 2"/>
    <property type="match status" value="1"/>
</dbReference>
<dbReference type="Proteomes" id="UP001432075">
    <property type="component" value="Chromosome"/>
</dbReference>
<dbReference type="InterPro" id="IPR037069">
    <property type="entry name" value="AcylCoA_DH/ox_N_sf"/>
</dbReference>